<dbReference type="EMBL" id="QXFM01000043">
    <property type="protein sequence ID" value="RIV90347.1"/>
    <property type="molecule type" value="Genomic_DNA"/>
</dbReference>
<keyword evidence="5" id="KW-1185">Reference proteome</keyword>
<keyword evidence="1" id="KW-0646">Protease inhibitor</keyword>
<protein>
    <recommendedName>
        <fullName evidence="6">Peptidase inhibitor I78</fullName>
    </recommendedName>
</protein>
<dbReference type="InterPro" id="IPR036354">
    <property type="entry name" value="Prot_inh_pot1_sf"/>
</dbReference>
<comment type="caution">
    <text evidence="4">The sequence shown here is derived from an EMBL/GenBank/DDBJ whole genome shotgun (WGS) entry which is preliminary data.</text>
</comment>
<feature type="signal peptide" evidence="3">
    <location>
        <begin position="1"/>
        <end position="15"/>
    </location>
</feature>
<gene>
    <name evidence="4" type="ORF">D2V17_04525</name>
</gene>
<dbReference type="Gene3D" id="3.30.10.10">
    <property type="entry name" value="Trypsin Inhibitor V, subunit A"/>
    <property type="match status" value="1"/>
</dbReference>
<sequence>MRAHTLTLVALPLLAACTSVPEQPGQCDAAPAQSLLGEPYTEALGAKVQELTGSTILRPVHEGDPVTEDYRLDRVTVVWNDGRKVVKISCG</sequence>
<organism evidence="4 5">
    <name type="scientific">Aurantiacibacter xanthus</name>
    <dbReference type="NCBI Taxonomy" id="1784712"/>
    <lineage>
        <taxon>Bacteria</taxon>
        <taxon>Pseudomonadati</taxon>
        <taxon>Pseudomonadota</taxon>
        <taxon>Alphaproteobacteria</taxon>
        <taxon>Sphingomonadales</taxon>
        <taxon>Erythrobacteraceae</taxon>
        <taxon>Aurantiacibacter</taxon>
    </lineage>
</organism>
<dbReference type="PROSITE" id="PS51257">
    <property type="entry name" value="PROKAR_LIPOPROTEIN"/>
    <property type="match status" value="1"/>
</dbReference>
<proteinExistence type="predicted"/>
<reference evidence="4 5" key="1">
    <citation type="submission" date="2018-08" db="EMBL/GenBank/DDBJ databases">
        <title>Erythrobacter zhengii sp.nov., a bacterium isolated from deep-sea sediment.</title>
        <authorList>
            <person name="Fang C."/>
            <person name="Wu Y.-H."/>
            <person name="Sun C."/>
            <person name="Wang H."/>
            <person name="Cheng H."/>
            <person name="Meng F.-X."/>
            <person name="Wang C.-S."/>
            <person name="Xu X.-W."/>
        </authorList>
    </citation>
    <scope>NUCLEOTIDE SEQUENCE [LARGE SCALE GENOMIC DNA]</scope>
    <source>
        <strain evidence="4 5">CCTCC AB 2015396</strain>
    </source>
</reference>
<dbReference type="RefSeq" id="WP_119591935.1">
    <property type="nucleotide sequence ID" value="NZ_QXFM01000043.1"/>
</dbReference>
<dbReference type="Proteomes" id="UP000265366">
    <property type="component" value="Unassembled WGS sequence"/>
</dbReference>
<keyword evidence="2" id="KW-0722">Serine protease inhibitor</keyword>
<dbReference type="SUPFAM" id="SSF54654">
    <property type="entry name" value="CI-2 family of serine protease inhibitors"/>
    <property type="match status" value="1"/>
</dbReference>
<dbReference type="InterPro" id="IPR021719">
    <property type="entry name" value="Prot_inh_I78"/>
</dbReference>
<evidence type="ECO:0000313" key="5">
    <source>
        <dbReference type="Proteomes" id="UP000265366"/>
    </source>
</evidence>
<accession>A0A3A1P9E5</accession>
<evidence type="ECO:0000256" key="2">
    <source>
        <dbReference type="ARBA" id="ARBA00022900"/>
    </source>
</evidence>
<dbReference type="Pfam" id="PF11720">
    <property type="entry name" value="Inhibitor_I78"/>
    <property type="match status" value="1"/>
</dbReference>
<dbReference type="OrthoDB" id="8724542at2"/>
<dbReference type="GO" id="GO:0004867">
    <property type="term" value="F:serine-type endopeptidase inhibitor activity"/>
    <property type="evidence" value="ECO:0007669"/>
    <property type="project" value="UniProtKB-KW"/>
</dbReference>
<dbReference type="AlphaFoldDB" id="A0A3A1P9E5"/>
<name>A0A3A1P9E5_9SPHN</name>
<keyword evidence="3" id="KW-0732">Signal</keyword>
<evidence type="ECO:0000313" key="4">
    <source>
        <dbReference type="EMBL" id="RIV90347.1"/>
    </source>
</evidence>
<evidence type="ECO:0008006" key="6">
    <source>
        <dbReference type="Google" id="ProtNLM"/>
    </source>
</evidence>
<evidence type="ECO:0000256" key="3">
    <source>
        <dbReference type="SAM" id="SignalP"/>
    </source>
</evidence>
<evidence type="ECO:0000256" key="1">
    <source>
        <dbReference type="ARBA" id="ARBA00022690"/>
    </source>
</evidence>
<feature type="chain" id="PRO_5017299083" description="Peptidase inhibitor I78" evidence="3">
    <location>
        <begin position="16"/>
        <end position="91"/>
    </location>
</feature>